<dbReference type="Proteomes" id="UP001362999">
    <property type="component" value="Unassembled WGS sequence"/>
</dbReference>
<comment type="caution">
    <text evidence="1">The sequence shown here is derived from an EMBL/GenBank/DDBJ whole genome shotgun (WGS) entry which is preliminary data.</text>
</comment>
<dbReference type="EMBL" id="JAWWNJ010000002">
    <property type="protein sequence ID" value="KAK7061223.1"/>
    <property type="molecule type" value="Genomic_DNA"/>
</dbReference>
<accession>A0AAW0E9V8</accession>
<sequence length="269" mass="29094">MSSNYVYNIAPSRFQPGSRSALPAAAPQALTVARKQRVKKRNLGTSAPGNSGIGETGKLTGGMFGRGLIGVWILLASFSQPFPPSYGRRRVAGGCAAPPVGAADVWAMTGRGGSGTSLIAVMSGLGSKISLLLKIFKPCVINLNQLLTYVYLFLLAQFAPTEASTEWLRFVAKTKLLTWQPQSSYDDGPGLGMRSVFLSGMRDGGGVRFRIEPDSLRLAIRMVAALGCWFSAARIRSSSQLDPGHTDRWWWRWTAGRFSVPDFFLLSLA</sequence>
<evidence type="ECO:0000313" key="2">
    <source>
        <dbReference type="Proteomes" id="UP001362999"/>
    </source>
</evidence>
<name>A0AAW0E9V8_9AGAR</name>
<protein>
    <submittedName>
        <fullName evidence="1">Uncharacterized protein</fullName>
    </submittedName>
</protein>
<organism evidence="1 2">
    <name type="scientific">Favolaschia claudopus</name>
    <dbReference type="NCBI Taxonomy" id="2862362"/>
    <lineage>
        <taxon>Eukaryota</taxon>
        <taxon>Fungi</taxon>
        <taxon>Dikarya</taxon>
        <taxon>Basidiomycota</taxon>
        <taxon>Agaricomycotina</taxon>
        <taxon>Agaricomycetes</taxon>
        <taxon>Agaricomycetidae</taxon>
        <taxon>Agaricales</taxon>
        <taxon>Marasmiineae</taxon>
        <taxon>Mycenaceae</taxon>
        <taxon>Favolaschia</taxon>
    </lineage>
</organism>
<proteinExistence type="predicted"/>
<gene>
    <name evidence="1" type="ORF">R3P38DRAFT_2757731</name>
</gene>
<keyword evidence="2" id="KW-1185">Reference proteome</keyword>
<evidence type="ECO:0000313" key="1">
    <source>
        <dbReference type="EMBL" id="KAK7061223.1"/>
    </source>
</evidence>
<dbReference type="AlphaFoldDB" id="A0AAW0E9V8"/>
<reference evidence="1 2" key="1">
    <citation type="journal article" date="2024" name="J Genomics">
        <title>Draft genome sequencing and assembly of Favolaschia claudopus CIRM-BRFM 2984 isolated from oak limbs.</title>
        <authorList>
            <person name="Navarro D."/>
            <person name="Drula E."/>
            <person name="Chaduli D."/>
            <person name="Cazenave R."/>
            <person name="Ahrendt S."/>
            <person name="Wang J."/>
            <person name="Lipzen A."/>
            <person name="Daum C."/>
            <person name="Barry K."/>
            <person name="Grigoriev I.V."/>
            <person name="Favel A."/>
            <person name="Rosso M.N."/>
            <person name="Martin F."/>
        </authorList>
    </citation>
    <scope>NUCLEOTIDE SEQUENCE [LARGE SCALE GENOMIC DNA]</scope>
    <source>
        <strain evidence="1 2">CIRM-BRFM 2984</strain>
    </source>
</reference>